<dbReference type="EMBL" id="KN831776">
    <property type="protein sequence ID" value="KIM43244.1"/>
    <property type="molecule type" value="Genomic_DNA"/>
</dbReference>
<reference evidence="2" key="2">
    <citation type="submission" date="2015-01" db="EMBL/GenBank/DDBJ databases">
        <title>Evolutionary Origins and Diversification of the Mycorrhizal Mutualists.</title>
        <authorList>
            <consortium name="DOE Joint Genome Institute"/>
            <consortium name="Mycorrhizal Genomics Consortium"/>
            <person name="Kohler A."/>
            <person name="Kuo A."/>
            <person name="Nagy L.G."/>
            <person name="Floudas D."/>
            <person name="Copeland A."/>
            <person name="Barry K.W."/>
            <person name="Cichocki N."/>
            <person name="Veneault-Fourrey C."/>
            <person name="LaButti K."/>
            <person name="Lindquist E.A."/>
            <person name="Lipzen A."/>
            <person name="Lundell T."/>
            <person name="Morin E."/>
            <person name="Murat C."/>
            <person name="Riley R."/>
            <person name="Ohm R."/>
            <person name="Sun H."/>
            <person name="Tunlid A."/>
            <person name="Henrissat B."/>
            <person name="Grigoriev I.V."/>
            <person name="Hibbett D.S."/>
            <person name="Martin F."/>
        </authorList>
    </citation>
    <scope>NUCLEOTIDE SEQUENCE [LARGE SCALE GENOMIC DNA]</scope>
    <source>
        <strain evidence="2">h7</strain>
    </source>
</reference>
<dbReference type="Proteomes" id="UP000053424">
    <property type="component" value="Unassembled WGS sequence"/>
</dbReference>
<protein>
    <submittedName>
        <fullName evidence="1">Uncharacterized protein</fullName>
    </submittedName>
</protein>
<proteinExistence type="predicted"/>
<keyword evidence="2" id="KW-1185">Reference proteome</keyword>
<gene>
    <name evidence="1" type="ORF">M413DRAFT_26408</name>
</gene>
<reference evidence="1 2" key="1">
    <citation type="submission" date="2014-04" db="EMBL/GenBank/DDBJ databases">
        <authorList>
            <consortium name="DOE Joint Genome Institute"/>
            <person name="Kuo A."/>
            <person name="Gay G."/>
            <person name="Dore J."/>
            <person name="Kohler A."/>
            <person name="Nagy L.G."/>
            <person name="Floudas D."/>
            <person name="Copeland A."/>
            <person name="Barry K.W."/>
            <person name="Cichocki N."/>
            <person name="Veneault-Fourrey C."/>
            <person name="LaButti K."/>
            <person name="Lindquist E.A."/>
            <person name="Lipzen A."/>
            <person name="Lundell T."/>
            <person name="Morin E."/>
            <person name="Murat C."/>
            <person name="Sun H."/>
            <person name="Tunlid A."/>
            <person name="Henrissat B."/>
            <person name="Grigoriev I.V."/>
            <person name="Hibbett D.S."/>
            <person name="Martin F."/>
            <person name="Nordberg H.P."/>
            <person name="Cantor M.N."/>
            <person name="Hua S.X."/>
        </authorList>
    </citation>
    <scope>NUCLEOTIDE SEQUENCE [LARGE SCALE GENOMIC DNA]</scope>
    <source>
        <strain evidence="2">h7</strain>
    </source>
</reference>
<dbReference type="AlphaFoldDB" id="A0A0C3CGG1"/>
<organism evidence="1 2">
    <name type="scientific">Hebeloma cylindrosporum</name>
    <dbReference type="NCBI Taxonomy" id="76867"/>
    <lineage>
        <taxon>Eukaryota</taxon>
        <taxon>Fungi</taxon>
        <taxon>Dikarya</taxon>
        <taxon>Basidiomycota</taxon>
        <taxon>Agaricomycotina</taxon>
        <taxon>Agaricomycetes</taxon>
        <taxon>Agaricomycetidae</taxon>
        <taxon>Agaricales</taxon>
        <taxon>Agaricineae</taxon>
        <taxon>Hymenogastraceae</taxon>
        <taxon>Hebeloma</taxon>
    </lineage>
</organism>
<evidence type="ECO:0000313" key="1">
    <source>
        <dbReference type="EMBL" id="KIM43244.1"/>
    </source>
</evidence>
<name>A0A0C3CGG1_HEBCY</name>
<dbReference type="HOGENOM" id="CLU_2004217_0_0_1"/>
<evidence type="ECO:0000313" key="2">
    <source>
        <dbReference type="Proteomes" id="UP000053424"/>
    </source>
</evidence>
<sequence length="124" mass="13701">MSFGAADPIGAYYAARFSAIYVLPMSMPRRMMMGIIIIDFWLISPGYPQGSLLRLSRKSNELPYGPLNGISSVHDLSINQSASKKVFTRWAKASSLSVWFSLAVNNVSLCPSTEQFDSSINSRD</sequence>
<accession>A0A0C3CGG1</accession>